<dbReference type="Proteomes" id="UP001165584">
    <property type="component" value="Unassembled WGS sequence"/>
</dbReference>
<dbReference type="Pfam" id="PF04191">
    <property type="entry name" value="PEMT"/>
    <property type="match status" value="1"/>
</dbReference>
<dbReference type="EMBL" id="JANLCM010000002">
    <property type="protein sequence ID" value="MCS5719761.1"/>
    <property type="molecule type" value="Genomic_DNA"/>
</dbReference>
<reference evidence="6" key="1">
    <citation type="submission" date="2022-08" db="EMBL/GenBank/DDBJ databases">
        <authorList>
            <person name="Deng Y."/>
            <person name="Han X.-F."/>
            <person name="Zhang Y.-Q."/>
        </authorList>
    </citation>
    <scope>NUCLEOTIDE SEQUENCE</scope>
    <source>
        <strain evidence="6">CPCC 205763</strain>
    </source>
</reference>
<accession>A0ABT2GXU1</accession>
<keyword evidence="2 5" id="KW-0812">Transmembrane</keyword>
<feature type="transmembrane region" description="Helical" evidence="5">
    <location>
        <begin position="238"/>
        <end position="263"/>
    </location>
</feature>
<gene>
    <name evidence="6" type="ORF">N1027_16630</name>
</gene>
<comment type="subcellular location">
    <subcellularLocation>
        <location evidence="1">Endomembrane system</location>
        <topology evidence="1">Multi-pass membrane protein</topology>
    </subcellularLocation>
</comment>
<feature type="transmembrane region" description="Helical" evidence="5">
    <location>
        <begin position="139"/>
        <end position="166"/>
    </location>
</feature>
<proteinExistence type="predicted"/>
<feature type="transmembrane region" description="Helical" evidence="5">
    <location>
        <begin position="94"/>
        <end position="118"/>
    </location>
</feature>
<name>A0ABT2GXU1_9MICO</name>
<sequence length="307" mass="32603">MTRLRRWARAYFALQAVAGGAWWVAVFTWPAVREATLGDLDPVAVAVFDIPLFVVASALAAMGFKAAAVVAAGWTTLVATALAVYATITTEAGWGVVVMAAAAAGSLLAVCVVVLDRIPTDWVIRGPFAFRTADARRTVAANVTGTFAQIVVFWGLFLVVIPLVIATLERRWAVGLAVSGFAGVVGVVGVVALVLASGLGIWSAIVMSTLGDGTPLPSSTANRLVIAGPYRWVRNPMALAGIAQGVAVGLILSSWLVIVYAVAGSLVWNYVVRPQEEADLELRFGDQFLRYRRAVRCWVPRRPRSAP</sequence>
<organism evidence="6 7">
    <name type="scientific">Herbiconiux aconitum</name>
    <dbReference type="NCBI Taxonomy" id="2970913"/>
    <lineage>
        <taxon>Bacteria</taxon>
        <taxon>Bacillati</taxon>
        <taxon>Actinomycetota</taxon>
        <taxon>Actinomycetes</taxon>
        <taxon>Micrococcales</taxon>
        <taxon>Microbacteriaceae</taxon>
        <taxon>Herbiconiux</taxon>
    </lineage>
</organism>
<comment type="caution">
    <text evidence="6">The sequence shown here is derived from an EMBL/GenBank/DDBJ whole genome shotgun (WGS) entry which is preliminary data.</text>
</comment>
<feature type="transmembrane region" description="Helical" evidence="5">
    <location>
        <begin position="68"/>
        <end position="88"/>
    </location>
</feature>
<feature type="transmembrane region" description="Helical" evidence="5">
    <location>
        <begin position="12"/>
        <end position="31"/>
    </location>
</feature>
<keyword evidence="7" id="KW-1185">Reference proteome</keyword>
<keyword evidence="3 5" id="KW-1133">Transmembrane helix</keyword>
<evidence type="ECO:0000256" key="3">
    <source>
        <dbReference type="ARBA" id="ARBA00022989"/>
    </source>
</evidence>
<keyword evidence="4 5" id="KW-0472">Membrane</keyword>
<evidence type="ECO:0000313" key="6">
    <source>
        <dbReference type="EMBL" id="MCS5719761.1"/>
    </source>
</evidence>
<dbReference type="Gene3D" id="1.20.120.1630">
    <property type="match status" value="1"/>
</dbReference>
<feature type="transmembrane region" description="Helical" evidence="5">
    <location>
        <begin position="172"/>
        <end position="202"/>
    </location>
</feature>
<dbReference type="RefSeq" id="WP_259509259.1">
    <property type="nucleotide sequence ID" value="NZ_JANLCM010000002.1"/>
</dbReference>
<evidence type="ECO:0000256" key="5">
    <source>
        <dbReference type="SAM" id="Phobius"/>
    </source>
</evidence>
<evidence type="ECO:0000256" key="4">
    <source>
        <dbReference type="ARBA" id="ARBA00023136"/>
    </source>
</evidence>
<feature type="transmembrane region" description="Helical" evidence="5">
    <location>
        <begin position="43"/>
        <end position="61"/>
    </location>
</feature>
<evidence type="ECO:0000256" key="1">
    <source>
        <dbReference type="ARBA" id="ARBA00004127"/>
    </source>
</evidence>
<evidence type="ECO:0000256" key="2">
    <source>
        <dbReference type="ARBA" id="ARBA00022692"/>
    </source>
</evidence>
<dbReference type="InterPro" id="IPR007318">
    <property type="entry name" value="Phopholipid_MeTrfase"/>
</dbReference>
<protein>
    <submittedName>
        <fullName evidence="6">Isoprenylcysteine carboxylmethyltransferase family protein</fullName>
    </submittedName>
</protein>
<evidence type="ECO:0000313" key="7">
    <source>
        <dbReference type="Proteomes" id="UP001165584"/>
    </source>
</evidence>